<evidence type="ECO:0000256" key="6">
    <source>
        <dbReference type="ARBA" id="ARBA00022970"/>
    </source>
</evidence>
<evidence type="ECO:0000256" key="7">
    <source>
        <dbReference type="ARBA" id="ARBA00022989"/>
    </source>
</evidence>
<dbReference type="InterPro" id="IPR013057">
    <property type="entry name" value="AA_transpt_TM"/>
</dbReference>
<feature type="transmembrane region" description="Helical" evidence="11">
    <location>
        <begin position="20"/>
        <end position="43"/>
    </location>
</feature>
<keyword evidence="6" id="KW-0029">Amino-acid transport</keyword>
<dbReference type="EMBL" id="CAMGYJ010000003">
    <property type="protein sequence ID" value="CAI0395095.1"/>
    <property type="molecule type" value="Genomic_DNA"/>
</dbReference>
<feature type="transmembrane region" description="Helical" evidence="11">
    <location>
        <begin position="255"/>
        <end position="275"/>
    </location>
</feature>
<organism evidence="13 14">
    <name type="scientific">Linum tenue</name>
    <dbReference type="NCBI Taxonomy" id="586396"/>
    <lineage>
        <taxon>Eukaryota</taxon>
        <taxon>Viridiplantae</taxon>
        <taxon>Streptophyta</taxon>
        <taxon>Embryophyta</taxon>
        <taxon>Tracheophyta</taxon>
        <taxon>Spermatophyta</taxon>
        <taxon>Magnoliopsida</taxon>
        <taxon>eudicotyledons</taxon>
        <taxon>Gunneridae</taxon>
        <taxon>Pentapetalae</taxon>
        <taxon>rosids</taxon>
        <taxon>fabids</taxon>
        <taxon>Malpighiales</taxon>
        <taxon>Linaceae</taxon>
        <taxon>Linum</taxon>
    </lineage>
</organism>
<gene>
    <name evidence="13" type="ORF">LITE_LOCUS8587</name>
</gene>
<dbReference type="Gene3D" id="1.20.1740.10">
    <property type="entry name" value="Amino acid/polyamine transporter I"/>
    <property type="match status" value="1"/>
</dbReference>
<dbReference type="Proteomes" id="UP001154282">
    <property type="component" value="Unassembled WGS sequence"/>
</dbReference>
<evidence type="ECO:0000259" key="12">
    <source>
        <dbReference type="Pfam" id="PF01490"/>
    </source>
</evidence>
<keyword evidence="7 11" id="KW-1133">Transmembrane helix</keyword>
<protein>
    <recommendedName>
        <fullName evidence="12">Amino acid transporter transmembrane domain-containing protein</fullName>
    </recommendedName>
</protein>
<evidence type="ECO:0000256" key="1">
    <source>
        <dbReference type="ARBA" id="ARBA00004127"/>
    </source>
</evidence>
<evidence type="ECO:0000256" key="3">
    <source>
        <dbReference type="ARBA" id="ARBA00022448"/>
    </source>
</evidence>
<feature type="non-terminal residue" evidence="13">
    <location>
        <position position="453"/>
    </location>
</feature>
<evidence type="ECO:0000313" key="14">
    <source>
        <dbReference type="Proteomes" id="UP001154282"/>
    </source>
</evidence>
<feature type="domain" description="Amino acid transporter transmembrane" evidence="12">
    <location>
        <begin position="16"/>
        <end position="448"/>
    </location>
</feature>
<keyword evidence="9" id="KW-0927">Auxin signaling pathway</keyword>
<feature type="transmembrane region" description="Helical" evidence="11">
    <location>
        <begin position="216"/>
        <end position="234"/>
    </location>
</feature>
<feature type="transmembrane region" description="Helical" evidence="11">
    <location>
        <begin position="105"/>
        <end position="126"/>
    </location>
</feature>
<name>A0AAV0IBS3_9ROSI</name>
<evidence type="ECO:0000256" key="2">
    <source>
        <dbReference type="ARBA" id="ARBA00005590"/>
    </source>
</evidence>
<dbReference type="GO" id="GO:0009734">
    <property type="term" value="P:auxin-activated signaling pathway"/>
    <property type="evidence" value="ECO:0007669"/>
    <property type="project" value="UniProtKB-KW"/>
</dbReference>
<keyword evidence="14" id="KW-1185">Reference proteome</keyword>
<dbReference type="GO" id="GO:0012505">
    <property type="term" value="C:endomembrane system"/>
    <property type="evidence" value="ECO:0007669"/>
    <property type="project" value="UniProtKB-SubCell"/>
</dbReference>
<evidence type="ECO:0000256" key="9">
    <source>
        <dbReference type="ARBA" id="ARBA00023294"/>
    </source>
</evidence>
<keyword evidence="4 11" id="KW-0812">Transmembrane</keyword>
<comment type="similarity">
    <text evidence="2">Belongs to the amino acid/polyamine transporter 2 family. Amino acid/auxin permease (AAAP) (TC 2.A.18.1) subfamily.</text>
</comment>
<evidence type="ECO:0000256" key="8">
    <source>
        <dbReference type="ARBA" id="ARBA00023136"/>
    </source>
</evidence>
<sequence>MSSTTTTTDNDGRPSRTGTWVTASAHIITAVIGSGVLSLAWSIAHLGWVVGPASLIGFSLITLFTSFLLADAYHHPDGRRNYTYLDAVRAHLGGRRVQLCGLAQYSNLVGVTIGYTITASISMAAVGRPSDCSHVVDDEKCHWSTTLYMVVFGSVQLVLCQVPNFHKLTWLSILAAVMSVAYSVIGLGLSVATVAADGGGTREAATDSDAQKMWKIFIAIGDIAFAFAYSTVLVEIQDTLKSSPPEEKAMKRATFVGVGVTTVFYLLCGCVGYAAFGDSTPGNLLSGSGFHHPVWLVNVANVCVAVHLVGAYQVFAQPIFSFVETSCQQRWPDHAFLTADHPITVTIPLLEDGPTATICHVNWFRLVWRSAYVAVTTVLAIAFPFFNVFLSLIGAASFWPLTVYFPIEMYIARAKVPRFSFRWTCLQALSFGCLLVSLVAAAGAVEGLVRSLR</sequence>
<dbReference type="AlphaFoldDB" id="A0AAV0IBS3"/>
<comment type="caution">
    <text evidence="13">The sequence shown here is derived from an EMBL/GenBank/DDBJ whole genome shotgun (WGS) entry which is preliminary data.</text>
</comment>
<dbReference type="GO" id="GO:0015293">
    <property type="term" value="F:symporter activity"/>
    <property type="evidence" value="ECO:0007669"/>
    <property type="project" value="UniProtKB-KW"/>
</dbReference>
<feature type="transmembrane region" description="Helical" evidence="11">
    <location>
        <begin position="170"/>
        <end position="196"/>
    </location>
</feature>
<keyword evidence="3" id="KW-0813">Transport</keyword>
<keyword evidence="5" id="KW-0769">Symport</keyword>
<evidence type="ECO:0000256" key="5">
    <source>
        <dbReference type="ARBA" id="ARBA00022847"/>
    </source>
</evidence>
<accession>A0AAV0IBS3</accession>
<dbReference type="Pfam" id="PF01490">
    <property type="entry name" value="Aa_trans"/>
    <property type="match status" value="1"/>
</dbReference>
<feature type="transmembrane region" description="Helical" evidence="11">
    <location>
        <begin position="392"/>
        <end position="411"/>
    </location>
</feature>
<feature type="transmembrane region" description="Helical" evidence="11">
    <location>
        <begin position="146"/>
        <end position="163"/>
    </location>
</feature>
<comment type="function">
    <text evidence="10">Carrier protein involved in proton-driven auxin influx. Mediates the formation of auxin gradient from developing leaves (site of auxin biosynthesis) to tips by contributing to the loading of auxin in vascular tissues and facilitating acropetal (base to tip) auxin transport within inner tissues of the root apex, and basipetal (tip to base) auxin transport within outer tissues of the root apex. May be involved in lateral roots and nodules formation.</text>
</comment>
<keyword evidence="8 11" id="KW-0472">Membrane</keyword>
<evidence type="ECO:0000256" key="11">
    <source>
        <dbReference type="SAM" id="Phobius"/>
    </source>
</evidence>
<feature type="transmembrane region" description="Helical" evidence="11">
    <location>
        <begin position="295"/>
        <end position="315"/>
    </location>
</feature>
<comment type="subcellular location">
    <subcellularLocation>
        <location evidence="1">Endomembrane system</location>
        <topology evidence="1">Multi-pass membrane protein</topology>
    </subcellularLocation>
</comment>
<feature type="transmembrane region" description="Helical" evidence="11">
    <location>
        <begin position="423"/>
        <end position="445"/>
    </location>
</feature>
<proteinExistence type="inferred from homology"/>
<evidence type="ECO:0000256" key="4">
    <source>
        <dbReference type="ARBA" id="ARBA00022692"/>
    </source>
</evidence>
<evidence type="ECO:0000313" key="13">
    <source>
        <dbReference type="EMBL" id="CAI0395095.1"/>
    </source>
</evidence>
<evidence type="ECO:0000256" key="10">
    <source>
        <dbReference type="ARBA" id="ARBA00045588"/>
    </source>
</evidence>
<reference evidence="13" key="1">
    <citation type="submission" date="2022-08" db="EMBL/GenBank/DDBJ databases">
        <authorList>
            <person name="Gutierrez-Valencia J."/>
        </authorList>
    </citation>
    <scope>NUCLEOTIDE SEQUENCE</scope>
</reference>
<dbReference type="GO" id="GO:0006865">
    <property type="term" value="P:amino acid transport"/>
    <property type="evidence" value="ECO:0007669"/>
    <property type="project" value="UniProtKB-KW"/>
</dbReference>
<feature type="transmembrane region" description="Helical" evidence="11">
    <location>
        <begin position="49"/>
        <end position="70"/>
    </location>
</feature>
<feature type="transmembrane region" description="Helical" evidence="11">
    <location>
        <begin position="366"/>
        <end position="386"/>
    </location>
</feature>
<dbReference type="PANTHER" id="PTHR48017">
    <property type="entry name" value="OS05G0424000 PROTEIN-RELATED"/>
    <property type="match status" value="1"/>
</dbReference>